<feature type="transmembrane region" description="Helical" evidence="1">
    <location>
        <begin position="241"/>
        <end position="264"/>
    </location>
</feature>
<feature type="transmembrane region" description="Helical" evidence="1">
    <location>
        <begin position="270"/>
        <end position="286"/>
    </location>
</feature>
<feature type="transmembrane region" description="Helical" evidence="1">
    <location>
        <begin position="307"/>
        <end position="324"/>
    </location>
</feature>
<organism evidence="2 3">
    <name type="scientific">Enterobacter roggenkampii</name>
    <dbReference type="NCBI Taxonomy" id="1812935"/>
    <lineage>
        <taxon>Bacteria</taxon>
        <taxon>Pseudomonadati</taxon>
        <taxon>Pseudomonadota</taxon>
        <taxon>Gammaproteobacteria</taxon>
        <taxon>Enterobacterales</taxon>
        <taxon>Enterobacteriaceae</taxon>
        <taxon>Enterobacter</taxon>
        <taxon>Enterobacter cloacae complex</taxon>
    </lineage>
</organism>
<dbReference type="AlphaFoldDB" id="A0ABD4R5A4"/>
<evidence type="ECO:0000256" key="1">
    <source>
        <dbReference type="SAM" id="Phobius"/>
    </source>
</evidence>
<protein>
    <submittedName>
        <fullName evidence="2">Uncharacterized protein</fullName>
    </submittedName>
</protein>
<keyword evidence="1" id="KW-0472">Membrane</keyword>
<dbReference type="Proteomes" id="UP000813349">
    <property type="component" value="Unassembled WGS sequence"/>
</dbReference>
<proteinExistence type="predicted"/>
<name>A0ABD4R5A4_9ENTR</name>
<accession>A0ABD4R5A4</accession>
<sequence>MSWLDNLRVFLFENKDVKIRDEAEEKHIKELQDLPLDFEPKLKTRQVVLHKSENILIYLNPFNELGWELKNIPKHARNALQEFILINSMMNLYLNRTQKKDLSKLLASRLYYCLTATEPYNTDMIFKEAREFVESRKRSIKRRVIETPQFAVYLNDKNNVDWWYHEGIPQYMVDSIEEFEELRELATSTLPKSYKSVFMSKLASALANSFNKTNAESAKNCFKEARKFIQLKAESFLKLKLFFIGTIFSLLTLMVVITCCYYLIEFRVYFMGIGAGVIGAMVSSLQRNNSISLDSYPGEYGLYCESLSRLIIGAVFGCFIVFGTKSEMFLAPFKENIQAIICFCFISGFVERFVPELINGVVKKNE</sequence>
<dbReference type="RefSeq" id="WP_058655622.1">
    <property type="nucleotide sequence ID" value="NZ_CP058637.1"/>
</dbReference>
<keyword evidence="1" id="KW-0812">Transmembrane</keyword>
<comment type="caution">
    <text evidence="2">The sequence shown here is derived from an EMBL/GenBank/DDBJ whole genome shotgun (WGS) entry which is preliminary data.</text>
</comment>
<dbReference type="EMBL" id="JAFKCP010000004">
    <property type="protein sequence ID" value="MBU3766805.1"/>
    <property type="molecule type" value="Genomic_DNA"/>
</dbReference>
<gene>
    <name evidence="2" type="ORF">J0A64_09335</name>
</gene>
<reference evidence="2 3" key="1">
    <citation type="journal article" date="2021" name="Clin. Infect. Dis.">
        <title>Rapid development of cefiderocol resistance in carbapenem-resistant Enterobacter cloacae during therapy is associated with heterogeneous mutations in the catecholate siderophore receptor cira.</title>
        <authorList>
            <person name="Klein S."/>
            <person name="Boutin S."/>
            <person name="Kocer K."/>
            <person name="Fiedler M.O."/>
            <person name="Storzinger D."/>
            <person name="Weigand M.A."/>
            <person name="Tan B."/>
            <person name="Richter D."/>
            <person name="Rupp C."/>
            <person name="Mieth M."/>
            <person name="Mehrabi A."/>
            <person name="Hackert T."/>
            <person name="Zimmermann S."/>
            <person name="Heeg K."/>
            <person name="Nurjadi D."/>
        </authorList>
    </citation>
    <scope>NUCLEOTIDE SEQUENCE [LARGE SCALE GENOMIC DNA]</scope>
    <source>
        <strain evidence="2 3">BK34275</strain>
    </source>
</reference>
<keyword evidence="1" id="KW-1133">Transmembrane helix</keyword>
<evidence type="ECO:0000313" key="3">
    <source>
        <dbReference type="Proteomes" id="UP000813349"/>
    </source>
</evidence>
<evidence type="ECO:0000313" key="2">
    <source>
        <dbReference type="EMBL" id="MBU3766805.1"/>
    </source>
</evidence>